<sequence>MFVSAPDTILSTIGYEAGISLSINCLWLVWHERPTHRPRLCVALMLNRSNVKSNGILAIKPALLQNKL</sequence>
<proteinExistence type="predicted"/>
<reference evidence="1" key="1">
    <citation type="submission" date="2018-02" db="EMBL/GenBank/DDBJ databases">
        <title>Rhizophora mucronata_Transcriptome.</title>
        <authorList>
            <person name="Meera S.P."/>
            <person name="Sreeshan A."/>
            <person name="Augustine A."/>
        </authorList>
    </citation>
    <scope>NUCLEOTIDE SEQUENCE</scope>
    <source>
        <tissue evidence="1">Leaf</tissue>
    </source>
</reference>
<organism evidence="1">
    <name type="scientific">Rhizophora mucronata</name>
    <name type="common">Asiatic mangrove</name>
    <dbReference type="NCBI Taxonomy" id="61149"/>
    <lineage>
        <taxon>Eukaryota</taxon>
        <taxon>Viridiplantae</taxon>
        <taxon>Streptophyta</taxon>
        <taxon>Embryophyta</taxon>
        <taxon>Tracheophyta</taxon>
        <taxon>Spermatophyta</taxon>
        <taxon>Magnoliopsida</taxon>
        <taxon>eudicotyledons</taxon>
        <taxon>Gunneridae</taxon>
        <taxon>Pentapetalae</taxon>
        <taxon>rosids</taxon>
        <taxon>fabids</taxon>
        <taxon>Malpighiales</taxon>
        <taxon>Rhizophoraceae</taxon>
        <taxon>Rhizophora</taxon>
    </lineage>
</organism>
<evidence type="ECO:0000313" key="1">
    <source>
        <dbReference type="EMBL" id="MBX72499.1"/>
    </source>
</evidence>
<accession>A0A2P2QZR7</accession>
<protein>
    <submittedName>
        <fullName evidence="1">Uncharacterized protein</fullName>
    </submittedName>
</protein>
<dbReference type="AlphaFoldDB" id="A0A2P2QZR7"/>
<dbReference type="EMBL" id="GGEC01092015">
    <property type="protein sequence ID" value="MBX72499.1"/>
    <property type="molecule type" value="Transcribed_RNA"/>
</dbReference>
<name>A0A2P2QZR7_RHIMU</name>